<dbReference type="PANTHER" id="PTHR11481:SF64">
    <property type="entry name" value="FC RECEPTOR-LIKE PROTEIN 4"/>
    <property type="match status" value="1"/>
</dbReference>
<name>A0A3B4YFB6_SERLL</name>
<keyword evidence="2" id="KW-1015">Disulfide bond</keyword>
<dbReference type="GO" id="GO:0004888">
    <property type="term" value="F:transmembrane signaling receptor activity"/>
    <property type="evidence" value="ECO:0007669"/>
    <property type="project" value="TreeGrafter"/>
</dbReference>
<dbReference type="GO" id="GO:0007166">
    <property type="term" value="P:cell surface receptor signaling pathway"/>
    <property type="evidence" value="ECO:0007669"/>
    <property type="project" value="TreeGrafter"/>
</dbReference>
<dbReference type="GO" id="GO:0006955">
    <property type="term" value="P:immune response"/>
    <property type="evidence" value="ECO:0007669"/>
    <property type="project" value="TreeGrafter"/>
</dbReference>
<dbReference type="AlphaFoldDB" id="A0A3B4YFB6"/>
<dbReference type="Gene3D" id="2.60.40.10">
    <property type="entry name" value="Immunoglobulins"/>
    <property type="match status" value="1"/>
</dbReference>
<reference evidence="4" key="2">
    <citation type="submission" date="2025-09" db="UniProtKB">
        <authorList>
            <consortium name="Ensembl"/>
        </authorList>
    </citation>
    <scope>IDENTIFICATION</scope>
</reference>
<reference evidence="4" key="1">
    <citation type="submission" date="2025-08" db="UniProtKB">
        <authorList>
            <consortium name="Ensembl"/>
        </authorList>
    </citation>
    <scope>IDENTIFICATION</scope>
</reference>
<keyword evidence="5" id="KW-1185">Reference proteome</keyword>
<dbReference type="SUPFAM" id="SSF48726">
    <property type="entry name" value="Immunoglobulin"/>
    <property type="match status" value="1"/>
</dbReference>
<evidence type="ECO:0000259" key="3">
    <source>
        <dbReference type="PROSITE" id="PS50835"/>
    </source>
</evidence>
<dbReference type="Proteomes" id="UP000261360">
    <property type="component" value="Unplaced"/>
</dbReference>
<dbReference type="InterPro" id="IPR007110">
    <property type="entry name" value="Ig-like_dom"/>
</dbReference>
<evidence type="ECO:0000256" key="2">
    <source>
        <dbReference type="ARBA" id="ARBA00023157"/>
    </source>
</evidence>
<feature type="domain" description="Ig-like" evidence="3">
    <location>
        <begin position="7"/>
        <end position="95"/>
    </location>
</feature>
<dbReference type="InterPro" id="IPR036179">
    <property type="entry name" value="Ig-like_dom_sf"/>
</dbReference>
<dbReference type="InterPro" id="IPR003599">
    <property type="entry name" value="Ig_sub"/>
</dbReference>
<evidence type="ECO:0000313" key="4">
    <source>
        <dbReference type="Ensembl" id="ENSSLDP00000028297.1"/>
    </source>
</evidence>
<dbReference type="InterPro" id="IPR050488">
    <property type="entry name" value="Ig_Fc_receptor"/>
</dbReference>
<accession>A0A3B4YFB6</accession>
<dbReference type="SMART" id="SM00409">
    <property type="entry name" value="IG"/>
    <property type="match status" value="1"/>
</dbReference>
<protein>
    <recommendedName>
        <fullName evidence="3">Ig-like domain-containing protein</fullName>
    </recommendedName>
</protein>
<sequence length="144" mass="15921">EAPLLPPAVLCCSAGSVILESPDLSVMEGDDVTLRCRNKMPSFDLSADFYKDDVLIRSSDTGNMSIHSISKSHEGCYKCNMSGAGESAERQLTVTGEELQFCHMVQFQITKLKFLIYAKCELYFSLRQSAARRHGGHCSPHQTV</sequence>
<dbReference type="GeneTree" id="ENSGT01120000275064"/>
<dbReference type="Pfam" id="PF13895">
    <property type="entry name" value="Ig_2"/>
    <property type="match status" value="1"/>
</dbReference>
<evidence type="ECO:0000313" key="5">
    <source>
        <dbReference type="Proteomes" id="UP000261360"/>
    </source>
</evidence>
<keyword evidence="1" id="KW-0732">Signal</keyword>
<dbReference type="InterPro" id="IPR013783">
    <property type="entry name" value="Ig-like_fold"/>
</dbReference>
<proteinExistence type="predicted"/>
<dbReference type="PANTHER" id="PTHR11481">
    <property type="entry name" value="IMMUNOGLOBULIN FC RECEPTOR"/>
    <property type="match status" value="1"/>
</dbReference>
<evidence type="ECO:0000256" key="1">
    <source>
        <dbReference type="ARBA" id="ARBA00022729"/>
    </source>
</evidence>
<organism evidence="4 5">
    <name type="scientific">Seriola lalandi dorsalis</name>
    <dbReference type="NCBI Taxonomy" id="1841481"/>
    <lineage>
        <taxon>Eukaryota</taxon>
        <taxon>Metazoa</taxon>
        <taxon>Chordata</taxon>
        <taxon>Craniata</taxon>
        <taxon>Vertebrata</taxon>
        <taxon>Euteleostomi</taxon>
        <taxon>Actinopterygii</taxon>
        <taxon>Neopterygii</taxon>
        <taxon>Teleostei</taxon>
        <taxon>Neoteleostei</taxon>
        <taxon>Acanthomorphata</taxon>
        <taxon>Carangaria</taxon>
        <taxon>Carangiformes</taxon>
        <taxon>Carangidae</taxon>
        <taxon>Seriola</taxon>
    </lineage>
</organism>
<dbReference type="PROSITE" id="PS50835">
    <property type="entry name" value="IG_LIKE"/>
    <property type="match status" value="1"/>
</dbReference>
<dbReference type="GO" id="GO:0009897">
    <property type="term" value="C:external side of plasma membrane"/>
    <property type="evidence" value="ECO:0007669"/>
    <property type="project" value="TreeGrafter"/>
</dbReference>
<dbReference type="Ensembl" id="ENSSLDT00000029140.1">
    <property type="protein sequence ID" value="ENSSLDP00000028297.1"/>
    <property type="gene ID" value="ENSSLDG00000021894.1"/>
</dbReference>